<comment type="similarity">
    <text evidence="2">Belongs to the Asterix family.</text>
</comment>
<dbReference type="AlphaFoldDB" id="A0A498I8N4"/>
<sequence>MSSTVNDPRQPSAAKRYVPSAVAPQDLPVDYSGLIAVVFGLAGVMFRVLQVVLLGCDHILRSIAGEHEEHRERPQTDLHGHDVCYYGIGNQLLRTCSTGNTKELKLLVRDLRRNTVRFRFI</sequence>
<keyword evidence="5 6" id="KW-0472">Membrane</keyword>
<dbReference type="Pfam" id="PF03669">
    <property type="entry name" value="ASTER"/>
    <property type="match status" value="1"/>
</dbReference>
<proteinExistence type="inferred from homology"/>
<evidence type="ECO:0000256" key="5">
    <source>
        <dbReference type="ARBA" id="ARBA00023136"/>
    </source>
</evidence>
<dbReference type="PANTHER" id="PTHR13193">
    <property type="entry name" value="CGI-140"/>
    <property type="match status" value="1"/>
</dbReference>
<evidence type="ECO:0000313" key="8">
    <source>
        <dbReference type="Proteomes" id="UP000290289"/>
    </source>
</evidence>
<keyword evidence="8" id="KW-1185">Reference proteome</keyword>
<dbReference type="GO" id="GO:0044183">
    <property type="term" value="F:protein folding chaperone"/>
    <property type="evidence" value="ECO:0007669"/>
    <property type="project" value="InterPro"/>
</dbReference>
<evidence type="ECO:0000313" key="7">
    <source>
        <dbReference type="EMBL" id="RXH77453.1"/>
    </source>
</evidence>
<keyword evidence="4 6" id="KW-1133">Transmembrane helix</keyword>
<evidence type="ECO:0000256" key="3">
    <source>
        <dbReference type="ARBA" id="ARBA00022692"/>
    </source>
</evidence>
<comment type="caution">
    <text evidence="7">The sequence shown here is derived from an EMBL/GenBank/DDBJ whole genome shotgun (WGS) entry which is preliminary data.</text>
</comment>
<evidence type="ECO:0000256" key="1">
    <source>
        <dbReference type="ARBA" id="ARBA00004370"/>
    </source>
</evidence>
<organism evidence="7 8">
    <name type="scientific">Malus domestica</name>
    <name type="common">Apple</name>
    <name type="synonym">Pyrus malus</name>
    <dbReference type="NCBI Taxonomy" id="3750"/>
    <lineage>
        <taxon>Eukaryota</taxon>
        <taxon>Viridiplantae</taxon>
        <taxon>Streptophyta</taxon>
        <taxon>Embryophyta</taxon>
        <taxon>Tracheophyta</taxon>
        <taxon>Spermatophyta</taxon>
        <taxon>Magnoliopsida</taxon>
        <taxon>eudicotyledons</taxon>
        <taxon>Gunneridae</taxon>
        <taxon>Pentapetalae</taxon>
        <taxon>rosids</taxon>
        <taxon>fabids</taxon>
        <taxon>Rosales</taxon>
        <taxon>Rosaceae</taxon>
        <taxon>Amygdaloideae</taxon>
        <taxon>Maleae</taxon>
        <taxon>Malus</taxon>
    </lineage>
</organism>
<protein>
    <submittedName>
        <fullName evidence="7">Uncharacterized protein</fullName>
    </submittedName>
</protein>
<keyword evidence="3 6" id="KW-0812">Transmembrane</keyword>
<evidence type="ECO:0000256" key="6">
    <source>
        <dbReference type="SAM" id="Phobius"/>
    </source>
</evidence>
<accession>A0A498I8N4</accession>
<dbReference type="PANTHER" id="PTHR13193:SF0">
    <property type="entry name" value="PAT COMPLEX SUBUNIT ASTERIX"/>
    <property type="match status" value="1"/>
</dbReference>
<name>A0A498I8N4_MALDO</name>
<dbReference type="GO" id="GO:0005789">
    <property type="term" value="C:endoplasmic reticulum membrane"/>
    <property type="evidence" value="ECO:0007669"/>
    <property type="project" value="InterPro"/>
</dbReference>
<dbReference type="Proteomes" id="UP000290289">
    <property type="component" value="Chromosome 14"/>
</dbReference>
<dbReference type="STRING" id="3750.A0A498I8N4"/>
<feature type="transmembrane region" description="Helical" evidence="6">
    <location>
        <begin position="34"/>
        <end position="54"/>
    </location>
</feature>
<dbReference type="EMBL" id="RDQH01000340">
    <property type="protein sequence ID" value="RXH77453.1"/>
    <property type="molecule type" value="Genomic_DNA"/>
</dbReference>
<dbReference type="GO" id="GO:0045048">
    <property type="term" value="P:protein insertion into ER membrane"/>
    <property type="evidence" value="ECO:0007669"/>
    <property type="project" value="InterPro"/>
</dbReference>
<evidence type="ECO:0000256" key="2">
    <source>
        <dbReference type="ARBA" id="ARBA00009066"/>
    </source>
</evidence>
<dbReference type="InterPro" id="IPR005351">
    <property type="entry name" value="ASTER"/>
</dbReference>
<comment type="subcellular location">
    <subcellularLocation>
        <location evidence="1">Membrane</location>
    </subcellularLocation>
</comment>
<reference evidence="7 8" key="1">
    <citation type="submission" date="2018-10" db="EMBL/GenBank/DDBJ databases">
        <title>A high-quality apple genome assembly.</title>
        <authorList>
            <person name="Hu J."/>
        </authorList>
    </citation>
    <scope>NUCLEOTIDE SEQUENCE [LARGE SCALE GENOMIC DNA]</scope>
    <source>
        <strain evidence="8">cv. HFTH1</strain>
        <tissue evidence="7">Young leaf</tissue>
    </source>
</reference>
<evidence type="ECO:0000256" key="4">
    <source>
        <dbReference type="ARBA" id="ARBA00022989"/>
    </source>
</evidence>
<gene>
    <name evidence="7" type="ORF">DVH24_023727</name>
</gene>